<dbReference type="AlphaFoldDB" id="A0A2M7XEP4"/>
<protein>
    <submittedName>
        <fullName evidence="1">Uncharacterized protein</fullName>
    </submittedName>
</protein>
<evidence type="ECO:0000313" key="1">
    <source>
        <dbReference type="EMBL" id="PJA46349.1"/>
    </source>
</evidence>
<gene>
    <name evidence="1" type="ORF">CO174_00315</name>
</gene>
<accession>A0A2M7XEP4</accession>
<reference evidence="2" key="1">
    <citation type="submission" date="2017-09" db="EMBL/GenBank/DDBJ databases">
        <title>Depth-based differentiation of microbial function through sediment-hosted aquifers and enrichment of novel symbionts in the deep terrestrial subsurface.</title>
        <authorList>
            <person name="Probst A.J."/>
            <person name="Ladd B."/>
            <person name="Jarett J.K."/>
            <person name="Geller-Mcgrath D.E."/>
            <person name="Sieber C.M.K."/>
            <person name="Emerson J.B."/>
            <person name="Anantharaman K."/>
            <person name="Thomas B.C."/>
            <person name="Malmstrom R."/>
            <person name="Stieglmeier M."/>
            <person name="Klingl A."/>
            <person name="Woyke T."/>
            <person name="Ryan C.M."/>
            <person name="Banfield J.F."/>
        </authorList>
    </citation>
    <scope>NUCLEOTIDE SEQUENCE [LARGE SCALE GENOMIC DNA]</scope>
</reference>
<evidence type="ECO:0000313" key="2">
    <source>
        <dbReference type="Proteomes" id="UP000229385"/>
    </source>
</evidence>
<proteinExistence type="predicted"/>
<dbReference type="Proteomes" id="UP000229385">
    <property type="component" value="Unassembled WGS sequence"/>
</dbReference>
<name>A0A2M7XEP4_9BACT</name>
<organism evidence="1 2">
    <name type="scientific">Candidatus Uhrbacteria bacterium CG_4_9_14_3_um_filter_50_9</name>
    <dbReference type="NCBI Taxonomy" id="1975035"/>
    <lineage>
        <taxon>Bacteria</taxon>
        <taxon>Candidatus Uhriibacteriota</taxon>
    </lineage>
</organism>
<dbReference type="EMBL" id="PFWU01000003">
    <property type="protein sequence ID" value="PJA46349.1"/>
    <property type="molecule type" value="Genomic_DNA"/>
</dbReference>
<sequence>MQKLYQNLQQLWRQLSGRARELVLRGIATLADAELITKQANESTYNPERWIDRHRQLRHMWLVEKTPWVDYVLEDFEHLLRDLQALTLLCKEAVQAFLEGKLTMAQTRYASVKRIMGHGLDAFAKINKLKEQPGLMARMMLRKAVENKVVEPGVAEMLRSTKVDPEYVIAYIRARHQGPLPTAIS</sequence>
<comment type="caution">
    <text evidence="1">The sequence shown here is derived from an EMBL/GenBank/DDBJ whole genome shotgun (WGS) entry which is preliminary data.</text>
</comment>